<reference evidence="3" key="1">
    <citation type="submission" date="2023-02" db="EMBL/GenBank/DDBJ databases">
        <title>Colletotrichum kahawae CIFC_Que2 genome sequencing and assembly.</title>
        <authorList>
            <person name="Baroncelli R."/>
        </authorList>
    </citation>
    <scope>NUCLEOTIDE SEQUENCE</scope>
    <source>
        <strain evidence="3">CIFC_Que2</strain>
    </source>
</reference>
<evidence type="ECO:0000313" key="3">
    <source>
        <dbReference type="EMBL" id="KAK2761829.1"/>
    </source>
</evidence>
<evidence type="ECO:0000256" key="2">
    <source>
        <dbReference type="SAM" id="SignalP"/>
    </source>
</evidence>
<feature type="compositionally biased region" description="Low complexity" evidence="1">
    <location>
        <begin position="343"/>
        <end position="406"/>
    </location>
</feature>
<feature type="compositionally biased region" description="Gly residues" evidence="1">
    <location>
        <begin position="218"/>
        <end position="228"/>
    </location>
</feature>
<protein>
    <submittedName>
        <fullName evidence="3">Uncharacterized protein</fullName>
    </submittedName>
</protein>
<feature type="chain" id="PRO_5041931891" evidence="2">
    <location>
        <begin position="21"/>
        <end position="455"/>
    </location>
</feature>
<dbReference type="Proteomes" id="UP001281614">
    <property type="component" value="Unassembled WGS sequence"/>
</dbReference>
<sequence>MQYSVIFFFLASFLSACVFALPTASSAEGGAVGRNSRFLARGVRRLENRQQQTGASQGANNTAAGRNGVSDAQVMNAVMSWMQDTGKVTKFLNSATSFTGAEFTKQATIALNAEIDELNHKMVLDAALTGMDMVAQANNVLATQGTFQQVVDTLQSMVTNGPDTAQKDVNSINNNRCVNVLPNIDMYFAAAGMPQIQAVRPTGCLEVEGANVTPAVPPGGGNNAGNNGGAAPAAPQVTNPPAAQPANNNQNQGNNNGNANQNQNQNQNQGNNNGNANQNQNQGNNGNQPQNQSNGNGNDNTGNTNTGNTNTNTNTNTGNQNQNQGTDGQGNIGKGIGNGNNGGNQNQNQNQGNNGNANTNTNTNQNQNQNQGNNGNQNQGNNNGGQPQNTGNQNTGTGRNNGNSNGVQPATLGSNGNNGNRGGNANAGQRPQQQQQSQSQPLQPAQLGSPRPANN</sequence>
<keyword evidence="2" id="KW-0732">Signal</keyword>
<keyword evidence="4" id="KW-1185">Reference proteome</keyword>
<dbReference type="EMBL" id="VYYT01000158">
    <property type="protein sequence ID" value="KAK2761829.1"/>
    <property type="molecule type" value="Genomic_DNA"/>
</dbReference>
<evidence type="ECO:0000313" key="4">
    <source>
        <dbReference type="Proteomes" id="UP001281614"/>
    </source>
</evidence>
<name>A0AAD9YH67_COLKA</name>
<gene>
    <name evidence="3" type="ORF">CKAH01_16254</name>
</gene>
<feature type="compositionally biased region" description="Low complexity" evidence="1">
    <location>
        <begin position="229"/>
        <end position="326"/>
    </location>
</feature>
<proteinExistence type="predicted"/>
<feature type="region of interest" description="Disordered" evidence="1">
    <location>
        <begin position="215"/>
        <end position="455"/>
    </location>
</feature>
<feature type="compositionally biased region" description="Gly residues" evidence="1">
    <location>
        <begin position="327"/>
        <end position="342"/>
    </location>
</feature>
<feature type="signal peptide" evidence="2">
    <location>
        <begin position="1"/>
        <end position="20"/>
    </location>
</feature>
<comment type="caution">
    <text evidence="3">The sequence shown here is derived from an EMBL/GenBank/DDBJ whole genome shotgun (WGS) entry which is preliminary data.</text>
</comment>
<organism evidence="3 4">
    <name type="scientific">Colletotrichum kahawae</name>
    <name type="common">Coffee berry disease fungus</name>
    <dbReference type="NCBI Taxonomy" id="34407"/>
    <lineage>
        <taxon>Eukaryota</taxon>
        <taxon>Fungi</taxon>
        <taxon>Dikarya</taxon>
        <taxon>Ascomycota</taxon>
        <taxon>Pezizomycotina</taxon>
        <taxon>Sordariomycetes</taxon>
        <taxon>Hypocreomycetidae</taxon>
        <taxon>Glomerellales</taxon>
        <taxon>Glomerellaceae</taxon>
        <taxon>Colletotrichum</taxon>
        <taxon>Colletotrichum gloeosporioides species complex</taxon>
    </lineage>
</organism>
<dbReference type="AlphaFoldDB" id="A0AAD9YH67"/>
<feature type="compositionally biased region" description="Low complexity" evidence="1">
    <location>
        <begin position="413"/>
        <end position="455"/>
    </location>
</feature>
<accession>A0AAD9YH67</accession>
<evidence type="ECO:0000256" key="1">
    <source>
        <dbReference type="SAM" id="MobiDB-lite"/>
    </source>
</evidence>